<dbReference type="CDD" id="cd04301">
    <property type="entry name" value="NAT_SF"/>
    <property type="match status" value="1"/>
</dbReference>
<protein>
    <submittedName>
        <fullName evidence="2">GNAT family N-acetyltransferase</fullName>
    </submittedName>
</protein>
<proteinExistence type="predicted"/>
<dbReference type="Pfam" id="PF13673">
    <property type="entry name" value="Acetyltransf_10"/>
    <property type="match status" value="1"/>
</dbReference>
<feature type="domain" description="N-acetyltransferase" evidence="1">
    <location>
        <begin position="3"/>
        <end position="143"/>
    </location>
</feature>
<dbReference type="PANTHER" id="PTHR43233">
    <property type="entry name" value="FAMILY N-ACETYLTRANSFERASE, PUTATIVE (AFU_ORTHOLOGUE AFUA_6G03350)-RELATED"/>
    <property type="match status" value="1"/>
</dbReference>
<dbReference type="EMBL" id="DYWQ01000054">
    <property type="protein sequence ID" value="HJF44853.1"/>
    <property type="molecule type" value="Genomic_DNA"/>
</dbReference>
<evidence type="ECO:0000259" key="1">
    <source>
        <dbReference type="PROSITE" id="PS51186"/>
    </source>
</evidence>
<reference evidence="2" key="2">
    <citation type="submission" date="2021-09" db="EMBL/GenBank/DDBJ databases">
        <authorList>
            <person name="Gilroy R."/>
        </authorList>
    </citation>
    <scope>NUCLEOTIDE SEQUENCE</scope>
    <source>
        <strain evidence="2">CHK124-7917</strain>
    </source>
</reference>
<dbReference type="PANTHER" id="PTHR43233:SF1">
    <property type="entry name" value="FAMILY N-ACETYLTRANSFERASE, PUTATIVE (AFU_ORTHOLOGUE AFUA_6G03350)-RELATED"/>
    <property type="match status" value="1"/>
</dbReference>
<accession>A0A921GEY7</accession>
<dbReference type="InterPro" id="IPR000182">
    <property type="entry name" value="GNAT_dom"/>
</dbReference>
<dbReference type="SUPFAM" id="SSF55729">
    <property type="entry name" value="Acyl-CoA N-acyltransferases (Nat)"/>
    <property type="match status" value="1"/>
</dbReference>
<dbReference type="Proteomes" id="UP000697330">
    <property type="component" value="Unassembled WGS sequence"/>
</dbReference>
<dbReference type="InterPro" id="IPR016181">
    <property type="entry name" value="Acyl_CoA_acyltransferase"/>
</dbReference>
<comment type="caution">
    <text evidence="2">The sequence shown here is derived from an EMBL/GenBank/DDBJ whole genome shotgun (WGS) entry which is preliminary data.</text>
</comment>
<reference evidence="2" key="1">
    <citation type="journal article" date="2021" name="PeerJ">
        <title>Extensive microbial diversity within the chicken gut microbiome revealed by metagenomics and culture.</title>
        <authorList>
            <person name="Gilroy R."/>
            <person name="Ravi A."/>
            <person name="Getino M."/>
            <person name="Pursley I."/>
            <person name="Horton D.L."/>
            <person name="Alikhan N.F."/>
            <person name="Baker D."/>
            <person name="Gharbi K."/>
            <person name="Hall N."/>
            <person name="Watson M."/>
            <person name="Adriaenssens E.M."/>
            <person name="Foster-Nyarko E."/>
            <person name="Jarju S."/>
            <person name="Secka A."/>
            <person name="Antonio M."/>
            <person name="Oren A."/>
            <person name="Chaudhuri R.R."/>
            <person name="La Ragione R."/>
            <person name="Hildebrand F."/>
            <person name="Pallen M.J."/>
        </authorList>
    </citation>
    <scope>NUCLEOTIDE SEQUENCE</scope>
    <source>
        <strain evidence="2">CHK124-7917</strain>
    </source>
</reference>
<dbReference type="PROSITE" id="PS51186">
    <property type="entry name" value="GNAT"/>
    <property type="match status" value="1"/>
</dbReference>
<evidence type="ECO:0000313" key="2">
    <source>
        <dbReference type="EMBL" id="HJF44853.1"/>
    </source>
</evidence>
<name>A0A921GEY7_9ACTN</name>
<dbReference type="GO" id="GO:0016747">
    <property type="term" value="F:acyltransferase activity, transferring groups other than amino-acyl groups"/>
    <property type="evidence" value="ECO:0007669"/>
    <property type="project" value="InterPro"/>
</dbReference>
<dbReference type="Gene3D" id="3.40.630.30">
    <property type="match status" value="1"/>
</dbReference>
<sequence length="143" mass="15411">MTYEVRELGTAEREARIAEILDLYQAVGWVNYTSRPEMVRAALAGSLAVWGAFAGERLVGFARVVGDGASIVFLQDVVVALELHRRGIGGALVRAVLERFGGVYQTELLADDAPGTCAFYESLGFSRAERLGCVAYVRLVPAG</sequence>
<gene>
    <name evidence="2" type="ORF">K8U72_03605</name>
</gene>
<dbReference type="AlphaFoldDB" id="A0A921GEY7"/>
<evidence type="ECO:0000313" key="3">
    <source>
        <dbReference type="Proteomes" id="UP000697330"/>
    </source>
</evidence>
<dbReference type="InterPro" id="IPR053144">
    <property type="entry name" value="Acetyltransferase_Butenolide"/>
</dbReference>
<dbReference type="RefSeq" id="WP_274958795.1">
    <property type="nucleotide sequence ID" value="NZ_DYWQ01000054.1"/>
</dbReference>
<organism evidence="2 3">
    <name type="scientific">Thermophilibacter provencensis</name>
    <dbReference type="NCBI Taxonomy" id="1852386"/>
    <lineage>
        <taxon>Bacteria</taxon>
        <taxon>Bacillati</taxon>
        <taxon>Actinomycetota</taxon>
        <taxon>Coriobacteriia</taxon>
        <taxon>Coriobacteriales</taxon>
        <taxon>Atopobiaceae</taxon>
        <taxon>Thermophilibacter</taxon>
    </lineage>
</organism>